<feature type="transmembrane region" description="Helical" evidence="3">
    <location>
        <begin position="56"/>
        <end position="76"/>
    </location>
</feature>
<name>A0A937XIP7_UNCW3</name>
<dbReference type="GO" id="GO:0009523">
    <property type="term" value="C:photosystem II"/>
    <property type="evidence" value="ECO:0007669"/>
    <property type="project" value="UniProtKB-KW"/>
</dbReference>
<dbReference type="InterPro" id="IPR026444">
    <property type="entry name" value="Secre_tail"/>
</dbReference>
<dbReference type="Proteomes" id="UP000779900">
    <property type="component" value="Unassembled WGS sequence"/>
</dbReference>
<dbReference type="NCBIfam" id="TIGR04183">
    <property type="entry name" value="Por_Secre_tail"/>
    <property type="match status" value="1"/>
</dbReference>
<organism evidence="5 6">
    <name type="scientific">candidate division WOR-3 bacterium</name>
    <dbReference type="NCBI Taxonomy" id="2052148"/>
    <lineage>
        <taxon>Bacteria</taxon>
        <taxon>Bacteria division WOR-3</taxon>
    </lineage>
</organism>
<dbReference type="Pfam" id="PF14870">
    <property type="entry name" value="PSII_BNR"/>
    <property type="match status" value="1"/>
</dbReference>
<evidence type="ECO:0000256" key="1">
    <source>
        <dbReference type="ARBA" id="ARBA00022531"/>
    </source>
</evidence>
<gene>
    <name evidence="5" type="ORF">FJY68_10960</name>
</gene>
<dbReference type="Gene3D" id="2.130.10.10">
    <property type="entry name" value="YVTN repeat-like/Quinoprotein amine dehydrogenase"/>
    <property type="match status" value="1"/>
</dbReference>
<keyword evidence="3" id="KW-0472">Membrane</keyword>
<dbReference type="InterPro" id="IPR028203">
    <property type="entry name" value="PSII_CF48-like_dom"/>
</dbReference>
<evidence type="ECO:0000256" key="3">
    <source>
        <dbReference type="SAM" id="Phobius"/>
    </source>
</evidence>
<sequence>MHPVWLTSSAHSLPSAQGGRGKCCVGTMEAAGNKKSHTNQRADRGGRMSVGSRRNAVVIGSLLLLCSLGFGGWTALSTGSAAQLTSIHFPTGTTVGYAVGSDPAGGATILKTADGGVTWTPQSAPVLNGLNSVYFTSDDNGYAVGIVGTGIRTTDGGATWTTMTIPGTDILNYISFPDNGQIGYIGVHPRTQAGKVIKTTDGGSSWADVSVGGAMSWSTSCGMATDLIGVALGKGGMVYGTTDGFATASPQGPQTVADMVAAAFAPSDPNYGCLIGNDSLGGLIRYTDDGGATLWDSVRFWPTTVFNGVDMPTTTVAYVCGSGGTIQRLVQTTPFVDFYRTTVPVTDDMFGICFPVGQADTGYACGNNGVILKTTDGGIPLIPGVAEGRVPAVKRAGLRVLSNPSRLGIALHSDADVRVSVFDAAGRTVLSQAATKGLNFLPLPTGAYFVKARNGTARAVVTD</sequence>
<evidence type="ECO:0000256" key="2">
    <source>
        <dbReference type="ARBA" id="ARBA00023276"/>
    </source>
</evidence>
<evidence type="ECO:0000313" key="5">
    <source>
        <dbReference type="EMBL" id="MBM3332346.1"/>
    </source>
</evidence>
<evidence type="ECO:0000313" key="6">
    <source>
        <dbReference type="Proteomes" id="UP000779900"/>
    </source>
</evidence>
<protein>
    <submittedName>
        <fullName evidence="5">T9SS type A sorting domain-containing protein</fullName>
    </submittedName>
</protein>
<evidence type="ECO:0000259" key="4">
    <source>
        <dbReference type="Pfam" id="PF14870"/>
    </source>
</evidence>
<reference evidence="5" key="1">
    <citation type="submission" date="2019-03" db="EMBL/GenBank/DDBJ databases">
        <title>Lake Tanganyika Metagenome-Assembled Genomes (MAGs).</title>
        <authorList>
            <person name="Tran P."/>
        </authorList>
    </citation>
    <scope>NUCLEOTIDE SEQUENCE</scope>
    <source>
        <strain evidence="5">K_DeepCast_150m_m2_040</strain>
    </source>
</reference>
<feature type="domain" description="Photosynthesis system II assembly factor Ycf48/Hcf136-like" evidence="4">
    <location>
        <begin position="130"/>
        <end position="213"/>
    </location>
</feature>
<keyword evidence="3" id="KW-0812">Transmembrane</keyword>
<dbReference type="AlphaFoldDB" id="A0A937XIP7"/>
<dbReference type="GO" id="GO:0015979">
    <property type="term" value="P:photosynthesis"/>
    <property type="evidence" value="ECO:0007669"/>
    <property type="project" value="UniProtKB-KW"/>
</dbReference>
<keyword evidence="3" id="KW-1133">Transmembrane helix</keyword>
<dbReference type="EMBL" id="VGIR01000078">
    <property type="protein sequence ID" value="MBM3332346.1"/>
    <property type="molecule type" value="Genomic_DNA"/>
</dbReference>
<dbReference type="PANTHER" id="PTHR47199">
    <property type="entry name" value="PHOTOSYSTEM II STABILITY/ASSEMBLY FACTOR HCF136, CHLOROPLASTIC"/>
    <property type="match status" value="1"/>
</dbReference>
<comment type="caution">
    <text evidence="5">The sequence shown here is derived from an EMBL/GenBank/DDBJ whole genome shotgun (WGS) entry which is preliminary data.</text>
</comment>
<keyword evidence="2" id="KW-0604">Photosystem II</keyword>
<proteinExistence type="predicted"/>
<dbReference type="SUPFAM" id="SSF110296">
    <property type="entry name" value="Oligoxyloglucan reducing end-specific cellobiohydrolase"/>
    <property type="match status" value="1"/>
</dbReference>
<accession>A0A937XIP7</accession>
<dbReference type="InterPro" id="IPR015943">
    <property type="entry name" value="WD40/YVTN_repeat-like_dom_sf"/>
</dbReference>
<keyword evidence="1" id="KW-0602">Photosynthesis</keyword>
<dbReference type="PANTHER" id="PTHR47199:SF2">
    <property type="entry name" value="PHOTOSYSTEM II STABILITY_ASSEMBLY FACTOR HCF136, CHLOROPLASTIC"/>
    <property type="match status" value="1"/>
</dbReference>